<dbReference type="GO" id="GO:1990414">
    <property type="term" value="P:replication-born double-strand break repair via sister chromatid exchange"/>
    <property type="evidence" value="ECO:0007669"/>
    <property type="project" value="TreeGrafter"/>
</dbReference>
<feature type="region of interest" description="Disordered" evidence="4">
    <location>
        <begin position="517"/>
        <end position="552"/>
    </location>
</feature>
<dbReference type="InterPro" id="IPR006909">
    <property type="entry name" value="Rad21/Rec8_C_eu"/>
</dbReference>
<gene>
    <name evidence="7" type="ORF">Malapachy_1782</name>
</gene>
<evidence type="ECO:0000259" key="5">
    <source>
        <dbReference type="Pfam" id="PF04824"/>
    </source>
</evidence>
<comment type="similarity">
    <text evidence="2">Belongs to the rad21 family.</text>
</comment>
<evidence type="ECO:0000259" key="6">
    <source>
        <dbReference type="Pfam" id="PF04825"/>
    </source>
</evidence>
<evidence type="ECO:0000256" key="1">
    <source>
        <dbReference type="ARBA" id="ARBA00004123"/>
    </source>
</evidence>
<dbReference type="Pfam" id="PF04825">
    <property type="entry name" value="Rad21_Rec8_N"/>
    <property type="match status" value="1"/>
</dbReference>
<dbReference type="InterPro" id="IPR023093">
    <property type="entry name" value="ScpA-like_C"/>
</dbReference>
<feature type="domain" description="Rad21/Rec8-like protein N-terminal" evidence="6">
    <location>
        <begin position="1"/>
        <end position="103"/>
    </location>
</feature>
<dbReference type="InterPro" id="IPR006910">
    <property type="entry name" value="Rad21_Rec8_N"/>
</dbReference>
<dbReference type="GO" id="GO:0007064">
    <property type="term" value="P:mitotic sister chromatid cohesion"/>
    <property type="evidence" value="ECO:0007669"/>
    <property type="project" value="TreeGrafter"/>
</dbReference>
<dbReference type="EMBL" id="LGAV01000005">
    <property type="protein sequence ID" value="KOS13606.1"/>
    <property type="molecule type" value="Genomic_DNA"/>
</dbReference>
<evidence type="ECO:0000313" key="7">
    <source>
        <dbReference type="EMBL" id="KOS13606.1"/>
    </source>
</evidence>
<dbReference type="Proteomes" id="UP000037751">
    <property type="component" value="Unassembled WGS sequence"/>
</dbReference>
<dbReference type="AlphaFoldDB" id="A0A0M8MJA7"/>
<dbReference type="VEuPathDB" id="FungiDB:Malapachy_1782"/>
<protein>
    <submittedName>
        <fullName evidence="7">Double-strand-break repair protein rad21</fullName>
    </submittedName>
</protein>
<dbReference type="GO" id="GO:0030892">
    <property type="term" value="C:mitotic cohesin complex"/>
    <property type="evidence" value="ECO:0007669"/>
    <property type="project" value="TreeGrafter"/>
</dbReference>
<dbReference type="PANTHER" id="PTHR12585">
    <property type="entry name" value="SCC1 / RAD21 FAMILY MEMBER"/>
    <property type="match status" value="1"/>
</dbReference>
<evidence type="ECO:0000256" key="4">
    <source>
        <dbReference type="SAM" id="MobiDB-lite"/>
    </source>
</evidence>
<dbReference type="InterPro" id="IPR036390">
    <property type="entry name" value="WH_DNA-bd_sf"/>
</dbReference>
<dbReference type="SUPFAM" id="SSF46785">
    <property type="entry name" value="Winged helix' DNA-binding domain"/>
    <property type="match status" value="1"/>
</dbReference>
<dbReference type="GO" id="GO:0005634">
    <property type="term" value="C:nucleus"/>
    <property type="evidence" value="ECO:0007669"/>
    <property type="project" value="UniProtKB-SubCell"/>
</dbReference>
<sequence>MHTNDAFLHKQGPLARVWLAAHWERKLSKAQFLQTSIPSGVEVMVDEDEEPVALRLSGQLLLGFTRIYARKAKYLQDDCSDALLRIKIAFRGTSAMDLSHEQLHMARATITMPDLYTPMDFLLPDPTPSTWSKGGARASRTMARASDITLPDAHISLPDGDIPPLMAPERTDVFLDEAEAASFDLGLDLDDLSHGASTTPQRRAPPAKKARRDTSRYTLPEPSPAPEMDDSFASVGVARHAPLVDSASAHVQALVGDVSADVSMDALPDLPPLDDPMPMAGTPPRRATPSPPPPALASTPSRALTLHDVAHAQLTPRTAAKLRSAAEMRMSLAHAAPKAPRKRPIQDDITEWAPARARSLQARAATATVTMSTQAHEKHCLPASRIQLALWATPTPKRLVASMLTRTWGTVLSDMDKVCAPTLEVRRRCLDARPSDAHMQTWLREIHEQAQAQCKDDDYSMEMARRASEPPAWLAPIEAADDSMALDLPKPVNDGFDVTETSLPALDVDMPDLAPLDEAPLNEAPLDEAVPPRRSLRHGRPSSEMPETGRLAPLSRLATPDLDTDDVLVDVPLSNPIAAFDTHAPETSTDGWDVRTKRAAHVLRTVLDRHDEPSVSFQAVSQHATRRAAAGFFFEMLVLGTRDCVRLSQPQPYGDIHVEATPSLASV</sequence>
<dbReference type="InterPro" id="IPR039781">
    <property type="entry name" value="Rad21/Rec8-like"/>
</dbReference>
<comment type="subcellular location">
    <subcellularLocation>
        <location evidence="1">Nucleus</location>
    </subcellularLocation>
</comment>
<dbReference type="GeneID" id="28728155"/>
<feature type="compositionally biased region" description="Low complexity" evidence="4">
    <location>
        <begin position="276"/>
        <end position="288"/>
    </location>
</feature>
<dbReference type="PANTHER" id="PTHR12585:SF69">
    <property type="entry name" value="FI11703P"/>
    <property type="match status" value="1"/>
</dbReference>
<dbReference type="RefSeq" id="XP_017991238.1">
    <property type="nucleotide sequence ID" value="XM_018136280.1"/>
</dbReference>
<comment type="caution">
    <text evidence="7">The sequence shown here is derived from an EMBL/GenBank/DDBJ whole genome shotgun (WGS) entry which is preliminary data.</text>
</comment>
<keyword evidence="3" id="KW-0539">Nucleus</keyword>
<evidence type="ECO:0000256" key="2">
    <source>
        <dbReference type="ARBA" id="ARBA00009870"/>
    </source>
</evidence>
<evidence type="ECO:0000256" key="3">
    <source>
        <dbReference type="ARBA" id="ARBA00023242"/>
    </source>
</evidence>
<dbReference type="STRING" id="77020.A0A0M8MJA7"/>
<dbReference type="Gene3D" id="1.10.10.580">
    <property type="entry name" value="Structural maintenance of chromosome 1. Chain E"/>
    <property type="match status" value="1"/>
</dbReference>
<organism evidence="7 8">
    <name type="scientific">Malassezia pachydermatis</name>
    <dbReference type="NCBI Taxonomy" id="77020"/>
    <lineage>
        <taxon>Eukaryota</taxon>
        <taxon>Fungi</taxon>
        <taxon>Dikarya</taxon>
        <taxon>Basidiomycota</taxon>
        <taxon>Ustilaginomycotina</taxon>
        <taxon>Malasseziomycetes</taxon>
        <taxon>Malasseziales</taxon>
        <taxon>Malasseziaceae</taxon>
        <taxon>Malassezia</taxon>
    </lineage>
</organism>
<feature type="domain" description="Rad21/Rec8-like protein C-terminal eukaryotic" evidence="5">
    <location>
        <begin position="613"/>
        <end position="663"/>
    </location>
</feature>
<proteinExistence type="inferred from homology"/>
<name>A0A0M8MJA7_9BASI</name>
<dbReference type="GO" id="GO:0003682">
    <property type="term" value="F:chromatin binding"/>
    <property type="evidence" value="ECO:0007669"/>
    <property type="project" value="TreeGrafter"/>
</dbReference>
<reference evidence="7 8" key="1">
    <citation type="submission" date="2015-07" db="EMBL/GenBank/DDBJ databases">
        <title>Draft Genome Sequence of Malassezia furfur CBS1878 and Malassezia pachydermatis CBS1879.</title>
        <authorList>
            <person name="Triana S."/>
            <person name="Ohm R."/>
            <person name="Gonzalez A."/>
            <person name="DeCock H."/>
            <person name="Restrepo S."/>
            <person name="Celis A."/>
        </authorList>
    </citation>
    <scope>NUCLEOTIDE SEQUENCE [LARGE SCALE GENOMIC DNA]</scope>
    <source>
        <strain evidence="7 8">CBS 1879</strain>
    </source>
</reference>
<dbReference type="OrthoDB" id="10071381at2759"/>
<dbReference type="Pfam" id="PF04824">
    <property type="entry name" value="Rad21_Rec8"/>
    <property type="match status" value="1"/>
</dbReference>
<feature type="region of interest" description="Disordered" evidence="4">
    <location>
        <begin position="266"/>
        <end position="300"/>
    </location>
</feature>
<evidence type="ECO:0000313" key="8">
    <source>
        <dbReference type="Proteomes" id="UP000037751"/>
    </source>
</evidence>
<keyword evidence="8" id="KW-1185">Reference proteome</keyword>
<feature type="region of interest" description="Disordered" evidence="4">
    <location>
        <begin position="192"/>
        <end position="230"/>
    </location>
</feature>
<accession>A0A0M8MJA7</accession>